<evidence type="ECO:0000313" key="7">
    <source>
        <dbReference type="Proteomes" id="UP001206128"/>
    </source>
</evidence>
<dbReference type="Gene3D" id="1.10.10.10">
    <property type="entry name" value="Winged helix-like DNA-binding domain superfamily/Winged helix DNA-binding domain"/>
    <property type="match status" value="1"/>
</dbReference>
<evidence type="ECO:0000256" key="4">
    <source>
        <dbReference type="ARBA" id="ARBA00023163"/>
    </source>
</evidence>
<dbReference type="FunFam" id="1.10.10.10:FF:000001">
    <property type="entry name" value="LysR family transcriptional regulator"/>
    <property type="match status" value="1"/>
</dbReference>
<protein>
    <submittedName>
        <fullName evidence="6">DNA-binding transcriptional regulator, LysR family</fullName>
    </submittedName>
</protein>
<dbReference type="CDD" id="cd05466">
    <property type="entry name" value="PBP2_LTTR_substrate"/>
    <property type="match status" value="1"/>
</dbReference>
<dbReference type="AlphaFoldDB" id="A0AAE3GAA4"/>
<comment type="caution">
    <text evidence="6">The sequence shown here is derived from an EMBL/GenBank/DDBJ whole genome shotgun (WGS) entry which is preliminary data.</text>
</comment>
<gene>
    <name evidence="6" type="ORF">LX83_000610</name>
</gene>
<keyword evidence="3 6" id="KW-0238">DNA-binding</keyword>
<keyword evidence="7" id="KW-1185">Reference proteome</keyword>
<dbReference type="PANTHER" id="PTHR30346:SF29">
    <property type="entry name" value="LYSR SUBSTRATE-BINDING"/>
    <property type="match status" value="1"/>
</dbReference>
<dbReference type="Pfam" id="PF03466">
    <property type="entry name" value="LysR_substrate"/>
    <property type="match status" value="1"/>
</dbReference>
<dbReference type="Pfam" id="PF00126">
    <property type="entry name" value="HTH_1"/>
    <property type="match status" value="1"/>
</dbReference>
<dbReference type="GO" id="GO:0003700">
    <property type="term" value="F:DNA-binding transcription factor activity"/>
    <property type="evidence" value="ECO:0007669"/>
    <property type="project" value="InterPro"/>
</dbReference>
<dbReference type="Gene3D" id="3.40.190.290">
    <property type="match status" value="1"/>
</dbReference>
<evidence type="ECO:0000256" key="2">
    <source>
        <dbReference type="ARBA" id="ARBA00023015"/>
    </source>
</evidence>
<keyword evidence="4" id="KW-0804">Transcription</keyword>
<dbReference type="EMBL" id="JAMTCK010000001">
    <property type="protein sequence ID" value="MCP2163770.1"/>
    <property type="molecule type" value="Genomic_DNA"/>
</dbReference>
<evidence type="ECO:0000256" key="3">
    <source>
        <dbReference type="ARBA" id="ARBA00023125"/>
    </source>
</evidence>
<feature type="domain" description="HTH lysR-type" evidence="5">
    <location>
        <begin position="1"/>
        <end position="58"/>
    </location>
</feature>
<dbReference type="GO" id="GO:0032993">
    <property type="term" value="C:protein-DNA complex"/>
    <property type="evidence" value="ECO:0007669"/>
    <property type="project" value="TreeGrafter"/>
</dbReference>
<evidence type="ECO:0000256" key="1">
    <source>
        <dbReference type="ARBA" id="ARBA00009437"/>
    </source>
</evidence>
<dbReference type="SUPFAM" id="SSF53850">
    <property type="entry name" value="Periplasmic binding protein-like II"/>
    <property type="match status" value="1"/>
</dbReference>
<dbReference type="GO" id="GO:0003677">
    <property type="term" value="F:DNA binding"/>
    <property type="evidence" value="ECO:0007669"/>
    <property type="project" value="UniProtKB-KW"/>
</dbReference>
<dbReference type="PROSITE" id="PS50931">
    <property type="entry name" value="HTH_LYSR"/>
    <property type="match status" value="1"/>
</dbReference>
<dbReference type="InterPro" id="IPR005119">
    <property type="entry name" value="LysR_subst-bd"/>
</dbReference>
<dbReference type="SUPFAM" id="SSF46785">
    <property type="entry name" value="Winged helix' DNA-binding domain"/>
    <property type="match status" value="1"/>
</dbReference>
<accession>A0AAE3GAA4</accession>
<dbReference type="PANTHER" id="PTHR30346">
    <property type="entry name" value="TRANSCRIPTIONAL DUAL REGULATOR HCAR-RELATED"/>
    <property type="match status" value="1"/>
</dbReference>
<proteinExistence type="inferred from homology"/>
<name>A0AAE3GAA4_9PSEU</name>
<organism evidence="6 7">
    <name type="scientific">Goodfellowiella coeruleoviolacea</name>
    <dbReference type="NCBI Taxonomy" id="334858"/>
    <lineage>
        <taxon>Bacteria</taxon>
        <taxon>Bacillati</taxon>
        <taxon>Actinomycetota</taxon>
        <taxon>Actinomycetes</taxon>
        <taxon>Pseudonocardiales</taxon>
        <taxon>Pseudonocardiaceae</taxon>
        <taxon>Goodfellowiella</taxon>
    </lineage>
</organism>
<dbReference type="RefSeq" id="WP_253766698.1">
    <property type="nucleotide sequence ID" value="NZ_JAMTCK010000001.1"/>
</dbReference>
<keyword evidence="2" id="KW-0805">Transcription regulation</keyword>
<reference evidence="6" key="1">
    <citation type="submission" date="2022-06" db="EMBL/GenBank/DDBJ databases">
        <title>Genomic Encyclopedia of Archaeal and Bacterial Type Strains, Phase II (KMG-II): from individual species to whole genera.</title>
        <authorList>
            <person name="Goeker M."/>
        </authorList>
    </citation>
    <scope>NUCLEOTIDE SEQUENCE</scope>
    <source>
        <strain evidence="6">DSM 43935</strain>
    </source>
</reference>
<sequence>MTLSQLRALLAVVEHGGFTVAAERIGMSQPAVSRAVSALERELGAALFVRHRDGVALTEAGRLAAARAREALRQFDLIAADVAAATGRVTGTLRLVSLPTATGPLVAPRLRAFTDRFPQVQVRLFEGFDRDVRDWLGQGAAEVGVVTLPAPGLHTFPLASDEMLALVPAGHRLARRATVPFAELAGEPFILSTGGCRPVILAAAREAGIQLDVTFEAGELSAIREMVTAGLGVSVVPSLGLPDDLGPVVARPLVPRTTRELALAVRSPADCAPAARAFLDMSAARAHDQRKR</sequence>
<dbReference type="Proteomes" id="UP001206128">
    <property type="component" value="Unassembled WGS sequence"/>
</dbReference>
<evidence type="ECO:0000259" key="5">
    <source>
        <dbReference type="PROSITE" id="PS50931"/>
    </source>
</evidence>
<dbReference type="InterPro" id="IPR036390">
    <property type="entry name" value="WH_DNA-bd_sf"/>
</dbReference>
<comment type="similarity">
    <text evidence="1">Belongs to the LysR transcriptional regulatory family.</text>
</comment>
<dbReference type="PRINTS" id="PR00039">
    <property type="entry name" value="HTHLYSR"/>
</dbReference>
<dbReference type="InterPro" id="IPR000847">
    <property type="entry name" value="LysR_HTH_N"/>
</dbReference>
<dbReference type="InterPro" id="IPR036388">
    <property type="entry name" value="WH-like_DNA-bd_sf"/>
</dbReference>
<evidence type="ECO:0000313" key="6">
    <source>
        <dbReference type="EMBL" id="MCP2163770.1"/>
    </source>
</evidence>